<dbReference type="InParanoid" id="A0A0C3BJ53"/>
<dbReference type="AlphaFoldDB" id="A0A0C3BJ53"/>
<dbReference type="HOGENOM" id="CLU_1454936_0_0_1"/>
<keyword evidence="2" id="KW-1185">Reference proteome</keyword>
<reference evidence="2" key="2">
    <citation type="submission" date="2015-01" db="EMBL/GenBank/DDBJ databases">
        <title>Evolutionary Origins and Diversification of the Mycorrhizal Mutualists.</title>
        <authorList>
            <consortium name="DOE Joint Genome Institute"/>
            <consortium name="Mycorrhizal Genomics Consortium"/>
            <person name="Kohler A."/>
            <person name="Kuo A."/>
            <person name="Nagy L.G."/>
            <person name="Floudas D."/>
            <person name="Copeland A."/>
            <person name="Barry K.W."/>
            <person name="Cichocki N."/>
            <person name="Veneault-Fourrey C."/>
            <person name="LaButti K."/>
            <person name="Lindquist E.A."/>
            <person name="Lipzen A."/>
            <person name="Lundell T."/>
            <person name="Morin E."/>
            <person name="Murat C."/>
            <person name="Riley R."/>
            <person name="Ohm R."/>
            <person name="Sun H."/>
            <person name="Tunlid A."/>
            <person name="Henrissat B."/>
            <person name="Grigoriev I.V."/>
            <person name="Hibbett D.S."/>
            <person name="Martin F."/>
        </authorList>
    </citation>
    <scope>NUCLEOTIDE SEQUENCE [LARGE SCALE GENOMIC DNA]</scope>
    <source>
        <strain evidence="2">F 1598</strain>
    </source>
</reference>
<reference evidence="1 2" key="1">
    <citation type="submission" date="2014-04" db="EMBL/GenBank/DDBJ databases">
        <authorList>
            <consortium name="DOE Joint Genome Institute"/>
            <person name="Kuo A."/>
            <person name="Tarkka M."/>
            <person name="Buscot F."/>
            <person name="Kohler A."/>
            <person name="Nagy L.G."/>
            <person name="Floudas D."/>
            <person name="Copeland A."/>
            <person name="Barry K.W."/>
            <person name="Cichocki N."/>
            <person name="Veneault-Fourrey C."/>
            <person name="LaButti K."/>
            <person name="Lindquist E.A."/>
            <person name="Lipzen A."/>
            <person name="Lundell T."/>
            <person name="Morin E."/>
            <person name="Murat C."/>
            <person name="Sun H."/>
            <person name="Tunlid A."/>
            <person name="Henrissat B."/>
            <person name="Grigoriev I.V."/>
            <person name="Hibbett D.S."/>
            <person name="Martin F."/>
            <person name="Nordberg H.P."/>
            <person name="Cantor M.N."/>
            <person name="Hua S.X."/>
        </authorList>
    </citation>
    <scope>NUCLEOTIDE SEQUENCE [LARGE SCALE GENOMIC DNA]</scope>
    <source>
        <strain evidence="1 2">F 1598</strain>
    </source>
</reference>
<organism evidence="1 2">
    <name type="scientific">Piloderma croceum (strain F 1598)</name>
    <dbReference type="NCBI Taxonomy" id="765440"/>
    <lineage>
        <taxon>Eukaryota</taxon>
        <taxon>Fungi</taxon>
        <taxon>Dikarya</taxon>
        <taxon>Basidiomycota</taxon>
        <taxon>Agaricomycotina</taxon>
        <taxon>Agaricomycetes</taxon>
        <taxon>Agaricomycetidae</taxon>
        <taxon>Atheliales</taxon>
        <taxon>Atheliaceae</taxon>
        <taxon>Piloderma</taxon>
    </lineage>
</organism>
<name>A0A0C3BJ53_PILCF</name>
<proteinExistence type="predicted"/>
<dbReference type="EMBL" id="KN833025">
    <property type="protein sequence ID" value="KIM77407.1"/>
    <property type="molecule type" value="Genomic_DNA"/>
</dbReference>
<evidence type="ECO:0000313" key="2">
    <source>
        <dbReference type="Proteomes" id="UP000054166"/>
    </source>
</evidence>
<dbReference type="Proteomes" id="UP000054166">
    <property type="component" value="Unassembled WGS sequence"/>
</dbReference>
<gene>
    <name evidence="1" type="ORF">PILCRDRAFT_619942</name>
</gene>
<sequence>MLLEPLVFSTSTHPYSLRRPYFNPTRATWLTNYDIPSFSWLAELTTPLYPSEQKHPGHLYAHSGAPMVHQCWTGAPPHLHSFATRARSFSFEIASSIVGEPGKMSRHCSIRCSTCVLSLGSPLHLPIPIPLMHSCPRAGNTDSCSSPKVYAYMKLFQRTPLPDSLLSLCFVDFARAQNEKGLVTEK</sequence>
<evidence type="ECO:0000313" key="1">
    <source>
        <dbReference type="EMBL" id="KIM77407.1"/>
    </source>
</evidence>
<protein>
    <submittedName>
        <fullName evidence="1">Uncharacterized protein</fullName>
    </submittedName>
</protein>
<accession>A0A0C3BJ53</accession>